<dbReference type="AlphaFoldDB" id="A0A158P7U4"/>
<sequence length="267" mass="30292">MRVYNPRATFEQAQLIAELFEKGENTDTENCNESGSDTIVGGLVKDQTCNILSLPDDILLKIFGYVFDPQTFEPHTSLKRYLFAGRSRLASKAPVWPPASYDGAIIAYIYGDSAKNNFCKCVFIDEVSSATFPGQICTFLTVEGMVITDHLMDMLYKLDLSRVEELFWHDIQGAYASNVVDKMQRLLTMMPELCYAEFCSTSFDPATMFPESNSYWNDLGLDNYSFTCIRGFGWAERDRIEEYAVGMVGMGRTLMLSYQSQVFLELM</sequence>
<organism evidence="1 2">
    <name type="scientific">Angiostrongylus cantonensis</name>
    <name type="common">Rat lungworm</name>
    <dbReference type="NCBI Taxonomy" id="6313"/>
    <lineage>
        <taxon>Eukaryota</taxon>
        <taxon>Metazoa</taxon>
        <taxon>Ecdysozoa</taxon>
        <taxon>Nematoda</taxon>
        <taxon>Chromadorea</taxon>
        <taxon>Rhabditida</taxon>
        <taxon>Rhabditina</taxon>
        <taxon>Rhabditomorpha</taxon>
        <taxon>Strongyloidea</taxon>
        <taxon>Metastrongylidae</taxon>
        <taxon>Angiostrongylus</taxon>
    </lineage>
</organism>
<accession>A0A158P7U4</accession>
<dbReference type="WBParaSite" id="ACAC_0000316001-mRNA-1">
    <property type="protein sequence ID" value="ACAC_0000316001-mRNA-1"/>
    <property type="gene ID" value="ACAC_0000316001"/>
</dbReference>
<name>A0A158P7U4_ANGCA</name>
<protein>
    <submittedName>
        <fullName evidence="2">F-box domain-containing protein</fullName>
    </submittedName>
</protein>
<evidence type="ECO:0000313" key="1">
    <source>
        <dbReference type="Proteomes" id="UP000035642"/>
    </source>
</evidence>
<proteinExistence type="predicted"/>
<keyword evidence="1" id="KW-1185">Reference proteome</keyword>
<reference evidence="2" key="2">
    <citation type="submission" date="2016-04" db="UniProtKB">
        <authorList>
            <consortium name="WormBaseParasite"/>
        </authorList>
    </citation>
    <scope>IDENTIFICATION</scope>
</reference>
<evidence type="ECO:0000313" key="2">
    <source>
        <dbReference type="WBParaSite" id="ACAC_0000316001-mRNA-1"/>
    </source>
</evidence>
<dbReference type="Proteomes" id="UP000035642">
    <property type="component" value="Unassembled WGS sequence"/>
</dbReference>
<reference evidence="1" key="1">
    <citation type="submission" date="2012-09" db="EMBL/GenBank/DDBJ databases">
        <authorList>
            <person name="Martin A.A."/>
        </authorList>
    </citation>
    <scope>NUCLEOTIDE SEQUENCE</scope>
</reference>